<dbReference type="STRING" id="1079.BVIR_790"/>
<feature type="domain" description="DUF2059" evidence="2">
    <location>
        <begin position="105"/>
        <end position="163"/>
    </location>
</feature>
<evidence type="ECO:0000313" key="3">
    <source>
        <dbReference type="EMBL" id="BAR98129.1"/>
    </source>
</evidence>
<feature type="chain" id="PRO_5014229069" description="DUF2059 domain-containing protein" evidence="1">
    <location>
        <begin position="25"/>
        <end position="181"/>
    </location>
</feature>
<dbReference type="RefSeq" id="WP_060832929.1">
    <property type="nucleotide sequence ID" value="NZ_AP014854.2"/>
</dbReference>
<dbReference type="Proteomes" id="UP000065734">
    <property type="component" value="Chromosome I"/>
</dbReference>
<keyword evidence="5" id="KW-1185">Reference proteome</keyword>
<feature type="signal peptide" evidence="1">
    <location>
        <begin position="1"/>
        <end position="24"/>
    </location>
</feature>
<accession>A0A0H5BAN2</accession>
<dbReference type="InterPro" id="IPR018637">
    <property type="entry name" value="DUF2059"/>
</dbReference>
<protein>
    <recommendedName>
        <fullName evidence="2">DUF2059 domain-containing protein</fullName>
    </recommendedName>
</protein>
<dbReference type="KEGG" id="bvr:BVIR_790"/>
<dbReference type="EMBL" id="LN907867">
    <property type="protein sequence ID" value="CUU41246.1"/>
    <property type="molecule type" value="Genomic_DNA"/>
</dbReference>
<dbReference type="Pfam" id="PF09832">
    <property type="entry name" value="DUF2059"/>
    <property type="match status" value="1"/>
</dbReference>
<dbReference type="AlphaFoldDB" id="A0A0H5BAN2"/>
<organism evidence="4 5">
    <name type="scientific">Blastochloris viridis</name>
    <name type="common">Rhodopseudomonas viridis</name>
    <dbReference type="NCBI Taxonomy" id="1079"/>
    <lineage>
        <taxon>Bacteria</taxon>
        <taxon>Pseudomonadati</taxon>
        <taxon>Pseudomonadota</taxon>
        <taxon>Alphaproteobacteria</taxon>
        <taxon>Hyphomicrobiales</taxon>
        <taxon>Blastochloridaceae</taxon>
        <taxon>Blastochloris</taxon>
    </lineage>
</organism>
<gene>
    <name evidence="3" type="ORF">BV133_536</name>
    <name evidence="4" type="ORF">BVIRIDIS_02350</name>
</gene>
<evidence type="ECO:0000313" key="5">
    <source>
        <dbReference type="Proteomes" id="UP000065734"/>
    </source>
</evidence>
<evidence type="ECO:0000313" key="4">
    <source>
        <dbReference type="EMBL" id="CUU41246.1"/>
    </source>
</evidence>
<dbReference type="EMBL" id="AP014854">
    <property type="protein sequence ID" value="BAR98129.1"/>
    <property type="molecule type" value="Genomic_DNA"/>
</dbReference>
<evidence type="ECO:0000259" key="2">
    <source>
        <dbReference type="Pfam" id="PF09832"/>
    </source>
</evidence>
<evidence type="ECO:0000256" key="1">
    <source>
        <dbReference type="SAM" id="SignalP"/>
    </source>
</evidence>
<reference evidence="4" key="2">
    <citation type="submission" date="2015-11" db="EMBL/GenBank/DDBJ databases">
        <authorList>
            <person name="Zhang Y."/>
            <person name="Guo Z."/>
        </authorList>
    </citation>
    <scope>NUCLEOTIDE SEQUENCE</scope>
    <source>
        <strain evidence="4">1</strain>
    </source>
</reference>
<keyword evidence="1" id="KW-0732">Signal</keyword>
<reference evidence="3" key="1">
    <citation type="journal article" date="2015" name="Genome Announc.">
        <title>Complete Genome Sequence of the Bacteriochlorophyll b-Producing Photosynthetic Bacterium Blastochloris viridis.</title>
        <authorList>
            <person name="Tsukatani Y."/>
            <person name="Hirose Y."/>
            <person name="Harada J."/>
            <person name="Misawa N."/>
            <person name="Mori K."/>
            <person name="Inoue K."/>
            <person name="Tamiaki H."/>
        </authorList>
    </citation>
    <scope>NUCLEOTIDE SEQUENCE [LARGE SCALE GENOMIC DNA]</scope>
    <source>
        <strain evidence="3">DSM 133</strain>
    </source>
</reference>
<name>A0A0H5BAN2_BLAVI</name>
<reference evidence="5" key="3">
    <citation type="journal article" date="2016" name="Genome Announc.">
        <title>Revised genome sequence of the purple photosynthetic bacterium Blastochloris viridis.</title>
        <authorList>
            <person name="Liu L.N."/>
            <person name="Faulkner M."/>
            <person name="Liu X."/>
            <person name="Huang F."/>
            <person name="Darby A.C."/>
            <person name="Hall N."/>
        </authorList>
    </citation>
    <scope>NUCLEOTIDE SEQUENCE [LARGE SCALE GENOMIC DNA]</scope>
    <source>
        <strain evidence="5">ATCC 19567 / DSM 133 / F</strain>
    </source>
</reference>
<proteinExistence type="predicted"/>
<sequence length="181" mass="19421">MTVRVRVFAAALACLLAPALPALAQAPQPQPATQPKPPADPQLIAIARDYARAAELTAGLSRSLPAISEQIVRAVRQKNPSASDDTIRAFSDALFDEFLLKRAGEIEAVVIDILVEIYSKEELTALKTFYSSPVGQAIIKKQPQLGAKLPTALQDWTRRAAPEAVQAAGARMKAAGKELRL</sequence>